<name>A0AAN6LM73_9PLEO</name>
<evidence type="ECO:0000256" key="1">
    <source>
        <dbReference type="SAM" id="MobiDB-lite"/>
    </source>
</evidence>
<dbReference type="EMBL" id="WVTA01000018">
    <property type="protein sequence ID" value="KAK3197449.1"/>
    <property type="molecule type" value="Genomic_DNA"/>
</dbReference>
<organism evidence="3 4">
    <name type="scientific">Pseudopithomyces chartarum</name>
    <dbReference type="NCBI Taxonomy" id="1892770"/>
    <lineage>
        <taxon>Eukaryota</taxon>
        <taxon>Fungi</taxon>
        <taxon>Dikarya</taxon>
        <taxon>Ascomycota</taxon>
        <taxon>Pezizomycotina</taxon>
        <taxon>Dothideomycetes</taxon>
        <taxon>Pleosporomycetidae</taxon>
        <taxon>Pleosporales</taxon>
        <taxon>Massarineae</taxon>
        <taxon>Didymosphaeriaceae</taxon>
        <taxon>Pseudopithomyces</taxon>
    </lineage>
</organism>
<feature type="region of interest" description="Disordered" evidence="1">
    <location>
        <begin position="79"/>
        <end position="139"/>
    </location>
</feature>
<keyword evidence="4" id="KW-1185">Reference proteome</keyword>
<feature type="compositionally biased region" description="Polar residues" evidence="1">
    <location>
        <begin position="1"/>
        <end position="16"/>
    </location>
</feature>
<protein>
    <submittedName>
        <fullName evidence="3">Uncharacterized protein</fullName>
    </submittedName>
</protein>
<feature type="region of interest" description="Disordered" evidence="1">
    <location>
        <begin position="1"/>
        <end position="20"/>
    </location>
</feature>
<evidence type="ECO:0000313" key="3">
    <source>
        <dbReference type="EMBL" id="KAK3197449.1"/>
    </source>
</evidence>
<sequence length="139" mass="15951">MYNHQSRLSSEEQLSNMEEDKPFLPDGKLGFLAPNRVARRFKWQNPILIFNVILLIGGLSIWGHVLVLLKSLRCDTAPETDHFEPDFAPPSSPTPSTAAPLQRHRRNVATTLPSRRRHRRDPQRIHNAPPDLAQRPQRP</sequence>
<evidence type="ECO:0000256" key="2">
    <source>
        <dbReference type="SAM" id="Phobius"/>
    </source>
</evidence>
<comment type="caution">
    <text evidence="3">The sequence shown here is derived from an EMBL/GenBank/DDBJ whole genome shotgun (WGS) entry which is preliminary data.</text>
</comment>
<evidence type="ECO:0000313" key="4">
    <source>
        <dbReference type="Proteomes" id="UP001280581"/>
    </source>
</evidence>
<feature type="transmembrane region" description="Helical" evidence="2">
    <location>
        <begin position="48"/>
        <end position="69"/>
    </location>
</feature>
<keyword evidence="2" id="KW-0472">Membrane</keyword>
<dbReference type="Proteomes" id="UP001280581">
    <property type="component" value="Unassembled WGS sequence"/>
</dbReference>
<gene>
    <name evidence="3" type="ORF">GRF29_216g226896</name>
</gene>
<keyword evidence="2" id="KW-1133">Transmembrane helix</keyword>
<accession>A0AAN6LM73</accession>
<keyword evidence="2" id="KW-0812">Transmembrane</keyword>
<dbReference type="AlphaFoldDB" id="A0AAN6LM73"/>
<reference evidence="3 4" key="1">
    <citation type="submission" date="2021-02" db="EMBL/GenBank/DDBJ databases">
        <title>Genome assembly of Pseudopithomyces chartarum.</title>
        <authorList>
            <person name="Jauregui R."/>
            <person name="Singh J."/>
            <person name="Voisey C."/>
        </authorList>
    </citation>
    <scope>NUCLEOTIDE SEQUENCE [LARGE SCALE GENOMIC DNA]</scope>
    <source>
        <strain evidence="3 4">AGR01</strain>
    </source>
</reference>
<proteinExistence type="predicted"/>